<gene>
    <name evidence="6" type="ORF">FHS28_004460</name>
</gene>
<dbReference type="GO" id="GO:0008233">
    <property type="term" value="F:peptidase activity"/>
    <property type="evidence" value="ECO:0007669"/>
    <property type="project" value="UniProtKB-KW"/>
</dbReference>
<comment type="caution">
    <text evidence="6">The sequence shown here is derived from an EMBL/GenBank/DDBJ whole genome shotgun (WGS) entry which is preliminary data.</text>
</comment>
<evidence type="ECO:0000313" key="7">
    <source>
        <dbReference type="Proteomes" id="UP000574369"/>
    </source>
</evidence>
<comment type="similarity">
    <text evidence="2 3">Belongs to the peptidase M16 family.</text>
</comment>
<dbReference type="Pfam" id="PF00675">
    <property type="entry name" value="Peptidase_M16"/>
    <property type="match status" value="2"/>
</dbReference>
<dbReference type="InterPro" id="IPR050361">
    <property type="entry name" value="MPP/UQCRC_Complex"/>
</dbReference>
<dbReference type="EMBL" id="JACHXO010000010">
    <property type="protein sequence ID" value="MBB3197035.1"/>
    <property type="molecule type" value="Genomic_DNA"/>
</dbReference>
<dbReference type="InterPro" id="IPR011765">
    <property type="entry name" value="Pept_M16_N"/>
</dbReference>
<accession>A0ABR6GY95</accession>
<dbReference type="GO" id="GO:0006508">
    <property type="term" value="P:proteolysis"/>
    <property type="evidence" value="ECO:0007669"/>
    <property type="project" value="UniProtKB-KW"/>
</dbReference>
<keyword evidence="7" id="KW-1185">Reference proteome</keyword>
<dbReference type="PROSITE" id="PS00143">
    <property type="entry name" value="INSULINASE"/>
    <property type="match status" value="1"/>
</dbReference>
<sequence length="921" mass="101153">MSAPAAATATGSAAKGKGAVAGLRVGQAQFVREMGGISEYRLPNGLQVLLFPDDAQSTTTVNITYRVGSRHESPGEYGMAHLLEHLMFKGTPKHRDLADVFARRGMRFNGTTTSDRTNYFSNFNADAATLDFALTLEADRMLNSFIAKSDLDKEMTVVRNEYERGENEPFEVLNKRVVGAAYDWHNYGHDTIGPKSDIENVPIEKLQAFYKRFYRPDNATLMVAGRFDPAKTLARISQLFAGLRNPATAVPRPYTVEPPQDGERTVVVRRIGGQPLLLSYYHVPAMAHPDSAPLLVLGLMLSLQPSGQLYKELVEPKLAIAAGLTGLGGADPGGIRAYAVLPPDADKAAVEQRLLDIVEGRTSKPFDESELARVRELALMSYREQMKNPEALIQQISSLGATDWRLLFQLMEDIPKVTLADVERVRKAYLRPANRTLGRYLPAEQVERVEIPAAPPLEARLAGLQGPPKVEDGERFDPTPAHLAERTVMKRLPSGIEFTALNKRTRANTVQLQMQLRWGERNDTFQHRGTDLVAQLMDEGTPTLSKQALQDRLVQLRANMSVSSEDQGATLLISAEKDTLLEVLRMAADVLQHPLLPQDAFDRDQKASLAGLEAGRQELETLRQAAVRDHYNRARGVKLGDPDYLMTVDKQVAQLKATTLDDVKQFHARYWSANEARVAVVGAVPDGIDQAIDQLFGAWKKPQAPAYVRYVAKADSIPAARFDALAKDKANAAMRWRLDFALNDREADYLPLMLATHVLGGGSLENRLSVSIRQKAGLSYGVGASLSAPHFGDDAELVIGGSFAPQNREQVLTLVKQELQRMSKEGITEAELNRAKADILASLRQGRADDANLAAGLLSMADREESWKTVAERDAAIQAVTVEQVNAAWRKRIAVDGFVVSTVGDFKEEGKAAAKAGTPAQ</sequence>
<dbReference type="EC" id="3.4.24.-" evidence="6"/>
<reference evidence="6 7" key="1">
    <citation type="submission" date="2020-08" db="EMBL/GenBank/DDBJ databases">
        <title>Genomic Encyclopedia of Type Strains, Phase III (KMG-III): the genomes of soil and plant-associated and newly described type strains.</title>
        <authorList>
            <person name="Whitman W."/>
        </authorList>
    </citation>
    <scope>NUCLEOTIDE SEQUENCE [LARGE SCALE GENOMIC DNA]</scope>
    <source>
        <strain evidence="6 7">CECT 7247</strain>
    </source>
</reference>
<keyword evidence="6" id="KW-0378">Hydrolase</keyword>
<organism evidence="6 7">
    <name type="scientific">Roseateles terrae</name>
    <dbReference type="NCBI Taxonomy" id="431060"/>
    <lineage>
        <taxon>Bacteria</taxon>
        <taxon>Pseudomonadati</taxon>
        <taxon>Pseudomonadota</taxon>
        <taxon>Betaproteobacteria</taxon>
        <taxon>Burkholderiales</taxon>
        <taxon>Sphaerotilaceae</taxon>
        <taxon>Roseateles</taxon>
    </lineage>
</organism>
<feature type="domain" description="Peptidase M16 C-terminal" evidence="5">
    <location>
        <begin position="659"/>
        <end position="837"/>
    </location>
</feature>
<feature type="domain" description="Peptidase M16 C-terminal" evidence="5">
    <location>
        <begin position="202"/>
        <end position="376"/>
    </location>
</feature>
<dbReference type="InterPro" id="IPR007863">
    <property type="entry name" value="Peptidase_M16_C"/>
</dbReference>
<keyword evidence="6" id="KW-0645">Protease</keyword>
<name>A0ABR6GY95_9BURK</name>
<evidence type="ECO:0000256" key="2">
    <source>
        <dbReference type="ARBA" id="ARBA00007261"/>
    </source>
</evidence>
<evidence type="ECO:0000256" key="1">
    <source>
        <dbReference type="ARBA" id="ARBA00001947"/>
    </source>
</evidence>
<dbReference type="Proteomes" id="UP000574369">
    <property type="component" value="Unassembled WGS sequence"/>
</dbReference>
<dbReference type="PANTHER" id="PTHR11851">
    <property type="entry name" value="METALLOPROTEASE"/>
    <property type="match status" value="1"/>
</dbReference>
<protein>
    <submittedName>
        <fullName evidence="6">Zinc protease</fullName>
        <ecNumber evidence="6">3.4.24.-</ecNumber>
    </submittedName>
</protein>
<dbReference type="InterPro" id="IPR001431">
    <property type="entry name" value="Pept_M16_Zn_BS"/>
</dbReference>
<dbReference type="Pfam" id="PF05193">
    <property type="entry name" value="Peptidase_M16_C"/>
    <property type="match status" value="2"/>
</dbReference>
<evidence type="ECO:0000259" key="4">
    <source>
        <dbReference type="Pfam" id="PF00675"/>
    </source>
</evidence>
<proteinExistence type="inferred from homology"/>
<evidence type="ECO:0000259" key="5">
    <source>
        <dbReference type="Pfam" id="PF05193"/>
    </source>
</evidence>
<evidence type="ECO:0000313" key="6">
    <source>
        <dbReference type="EMBL" id="MBB3197035.1"/>
    </source>
</evidence>
<dbReference type="PANTHER" id="PTHR11851:SF49">
    <property type="entry name" value="MITOCHONDRIAL-PROCESSING PEPTIDASE SUBUNIT ALPHA"/>
    <property type="match status" value="1"/>
</dbReference>
<feature type="domain" description="Peptidase M16 N-terminal" evidence="4">
    <location>
        <begin position="500"/>
        <end position="628"/>
    </location>
</feature>
<dbReference type="SUPFAM" id="SSF63411">
    <property type="entry name" value="LuxS/MPP-like metallohydrolase"/>
    <property type="match status" value="4"/>
</dbReference>
<dbReference type="InterPro" id="IPR011249">
    <property type="entry name" value="Metalloenz_LuxS/M16"/>
</dbReference>
<dbReference type="Gene3D" id="3.30.830.10">
    <property type="entry name" value="Metalloenzyme, LuxS/M16 peptidase-like"/>
    <property type="match status" value="4"/>
</dbReference>
<dbReference type="RefSeq" id="WP_184295425.1">
    <property type="nucleotide sequence ID" value="NZ_JACHXO010000010.1"/>
</dbReference>
<feature type="domain" description="Peptidase M16 N-terminal" evidence="4">
    <location>
        <begin position="53"/>
        <end position="195"/>
    </location>
</feature>
<comment type="cofactor">
    <cofactor evidence="1">
        <name>Zn(2+)</name>
        <dbReference type="ChEBI" id="CHEBI:29105"/>
    </cofactor>
</comment>
<evidence type="ECO:0000256" key="3">
    <source>
        <dbReference type="RuleBase" id="RU004447"/>
    </source>
</evidence>